<evidence type="ECO:0000313" key="2">
    <source>
        <dbReference type="Proteomes" id="UP000189661"/>
    </source>
</evidence>
<dbReference type="RefSeq" id="WP_071152996.1">
    <property type="nucleotide sequence ID" value="NZ_CP019401.1"/>
</dbReference>
<dbReference type="Pfam" id="PF08890">
    <property type="entry name" value="Phage_TAC_5"/>
    <property type="match status" value="1"/>
</dbReference>
<dbReference type="Proteomes" id="UP000189661">
    <property type="component" value="Chromosome"/>
</dbReference>
<dbReference type="InterPro" id="IPR038559">
    <property type="entry name" value="XkdN-like_sf"/>
</dbReference>
<reference evidence="1 2" key="1">
    <citation type="submission" date="2017-01" db="EMBL/GenBank/DDBJ databases">
        <title>Planococcus faecalis genome complete sequence.</title>
        <authorList>
            <person name="Lee P.C."/>
        </authorList>
    </citation>
    <scope>NUCLEOTIDE SEQUENCE [LARGE SCALE GENOMIC DNA]</scope>
    <source>
        <strain evidence="1 2">AJ003</strain>
    </source>
</reference>
<gene>
    <name evidence="1" type="ORF">AJGP001_10775</name>
</gene>
<evidence type="ECO:0000313" key="1">
    <source>
        <dbReference type="EMBL" id="AQU79717.1"/>
    </source>
</evidence>
<dbReference type="InterPro" id="IPR014986">
    <property type="entry name" value="XkdN-like"/>
</dbReference>
<sequence length="135" mass="15266">MENKGLEKWFQRDVRPVGELELPSAGITVELRALDWKTVNNIRKKNSHTNKSGVLVRNEDGLPMDMIATAIQKINGTPFNFYDKEVLSRLGAKTHEEAINSRFLVSEVAMLLKKINELGSNTAEAEDKEIEELKN</sequence>
<protein>
    <submittedName>
        <fullName evidence="1">Uncharacterized protein</fullName>
    </submittedName>
</protein>
<accession>A0ABM6ITP1</accession>
<dbReference type="Gene3D" id="3.30.2220.30">
    <property type="match status" value="1"/>
</dbReference>
<keyword evidence="2" id="KW-1185">Reference proteome</keyword>
<proteinExistence type="predicted"/>
<organism evidence="1 2">
    <name type="scientific">Planococcus faecalis</name>
    <dbReference type="NCBI Taxonomy" id="1598147"/>
    <lineage>
        <taxon>Bacteria</taxon>
        <taxon>Bacillati</taxon>
        <taxon>Bacillota</taxon>
        <taxon>Bacilli</taxon>
        <taxon>Bacillales</taxon>
        <taxon>Caryophanaceae</taxon>
        <taxon>Planococcus</taxon>
    </lineage>
</organism>
<name>A0ABM6ITP1_9BACL</name>
<dbReference type="EMBL" id="CP019401">
    <property type="protein sequence ID" value="AQU79717.1"/>
    <property type="molecule type" value="Genomic_DNA"/>
</dbReference>